<evidence type="ECO:0000256" key="10">
    <source>
        <dbReference type="ARBA" id="ARBA00023014"/>
    </source>
</evidence>
<dbReference type="InterPro" id="IPR005122">
    <property type="entry name" value="Uracil-DNA_glycosylase-like"/>
</dbReference>
<evidence type="ECO:0000256" key="9">
    <source>
        <dbReference type="ARBA" id="ARBA00023004"/>
    </source>
</evidence>
<dbReference type="PANTHER" id="PTHR33693:SF1">
    <property type="entry name" value="TYPE-4 URACIL-DNA GLYCOSYLASE"/>
    <property type="match status" value="1"/>
</dbReference>
<evidence type="ECO:0000256" key="8">
    <source>
        <dbReference type="ARBA" id="ARBA00022801"/>
    </source>
</evidence>
<dbReference type="KEGG" id="naf:GQ61_08220"/>
<keyword evidence="6" id="KW-0479">Metal-binding</keyword>
<evidence type="ECO:0000256" key="11">
    <source>
        <dbReference type="ARBA" id="ARBA00023204"/>
    </source>
</evidence>
<evidence type="ECO:0000256" key="2">
    <source>
        <dbReference type="ARBA" id="ARBA00006521"/>
    </source>
</evidence>
<dbReference type="GO" id="GO:0046872">
    <property type="term" value="F:metal ion binding"/>
    <property type="evidence" value="ECO:0007669"/>
    <property type="project" value="UniProtKB-KW"/>
</dbReference>
<evidence type="ECO:0000313" key="14">
    <source>
        <dbReference type="Proteomes" id="UP000237351"/>
    </source>
</evidence>
<dbReference type="Gene3D" id="3.40.470.10">
    <property type="entry name" value="Uracil-DNA glycosylase-like domain"/>
    <property type="match status" value="1"/>
</dbReference>
<evidence type="ECO:0000256" key="5">
    <source>
        <dbReference type="ARBA" id="ARBA00022485"/>
    </source>
</evidence>
<keyword evidence="5" id="KW-0004">4Fe-4S</keyword>
<comment type="similarity">
    <text evidence="2">Belongs to the uracil-DNA glycosylase (UDG) superfamily. Type 4 (UDGa) family.</text>
</comment>
<dbReference type="Pfam" id="PF03167">
    <property type="entry name" value="UDG"/>
    <property type="match status" value="1"/>
</dbReference>
<dbReference type="GO" id="GO:0051539">
    <property type="term" value="F:4 iron, 4 sulfur cluster binding"/>
    <property type="evidence" value="ECO:0007669"/>
    <property type="project" value="UniProtKB-KW"/>
</dbReference>
<accession>A0A1W6N5V1</accession>
<keyword evidence="11" id="KW-0234">DNA repair</keyword>
<dbReference type="GO" id="GO:0006281">
    <property type="term" value="P:DNA repair"/>
    <property type="evidence" value="ECO:0007669"/>
    <property type="project" value="UniProtKB-KW"/>
</dbReference>
<dbReference type="SMART" id="SM00987">
    <property type="entry name" value="UreE_C"/>
    <property type="match status" value="1"/>
</dbReference>
<dbReference type="InterPro" id="IPR036895">
    <property type="entry name" value="Uracil-DNA_glycosylase-like_sf"/>
</dbReference>
<keyword evidence="14" id="KW-1185">Reference proteome</keyword>
<organism evidence="13 14">
    <name type="scientific">Candidatus Nucleicultrix amoebiphila FS5</name>
    <dbReference type="NCBI Taxonomy" id="1414854"/>
    <lineage>
        <taxon>Bacteria</taxon>
        <taxon>Pseudomonadati</taxon>
        <taxon>Pseudomonadota</taxon>
        <taxon>Alphaproteobacteria</taxon>
        <taxon>Holosporales</taxon>
        <taxon>Candidatus Nucleicultricaceae</taxon>
        <taxon>Candidatus Nucleicultrix</taxon>
    </lineage>
</organism>
<dbReference type="NCBIfam" id="TIGR00758">
    <property type="entry name" value="UDG_fam4"/>
    <property type="match status" value="1"/>
</dbReference>
<dbReference type="CDD" id="cd10030">
    <property type="entry name" value="UDG-F4_TTUDGA_SPO1dp_like"/>
    <property type="match status" value="1"/>
</dbReference>
<dbReference type="RefSeq" id="WP_085784825.1">
    <property type="nucleotide sequence ID" value="NZ_CP008743.1"/>
</dbReference>
<evidence type="ECO:0000259" key="12">
    <source>
        <dbReference type="SMART" id="SM00986"/>
    </source>
</evidence>
<dbReference type="InterPro" id="IPR005273">
    <property type="entry name" value="Ura-DNA_glyco_family4"/>
</dbReference>
<dbReference type="SUPFAM" id="SSF52141">
    <property type="entry name" value="Uracil-DNA glycosylase-like"/>
    <property type="match status" value="1"/>
</dbReference>
<evidence type="ECO:0000256" key="1">
    <source>
        <dbReference type="ARBA" id="ARBA00001400"/>
    </source>
</evidence>
<keyword evidence="9" id="KW-0408">Iron</keyword>
<dbReference type="EMBL" id="CP008743">
    <property type="protein sequence ID" value="ARN85275.1"/>
    <property type="molecule type" value="Genomic_DNA"/>
</dbReference>
<dbReference type="OrthoDB" id="5290748at2"/>
<dbReference type="EC" id="3.2.2.27" evidence="3"/>
<evidence type="ECO:0000256" key="6">
    <source>
        <dbReference type="ARBA" id="ARBA00022723"/>
    </source>
</evidence>
<dbReference type="GO" id="GO:0004844">
    <property type="term" value="F:uracil DNA N-glycosylase activity"/>
    <property type="evidence" value="ECO:0007669"/>
    <property type="project" value="UniProtKB-EC"/>
</dbReference>
<dbReference type="InterPro" id="IPR051536">
    <property type="entry name" value="UDG_Type-4/5"/>
</dbReference>
<keyword evidence="10" id="KW-0411">Iron-sulfur</keyword>
<comment type="catalytic activity">
    <reaction evidence="1">
        <text>Hydrolyzes single-stranded DNA or mismatched double-stranded DNA and polynucleotides, releasing free uracil.</text>
        <dbReference type="EC" id="3.2.2.27"/>
    </reaction>
</comment>
<reference evidence="13 14" key="1">
    <citation type="submission" date="2014-06" db="EMBL/GenBank/DDBJ databases">
        <title>The genome of the endonuclear symbiont Nucleicultrix amoebiphila.</title>
        <authorList>
            <person name="Schulz F."/>
            <person name="Horn M."/>
        </authorList>
    </citation>
    <scope>NUCLEOTIDE SEQUENCE [LARGE SCALE GENOMIC DNA]</scope>
    <source>
        <strain evidence="13 14">FS5</strain>
    </source>
</reference>
<feature type="domain" description="Uracil-DNA glycosylase-like" evidence="12">
    <location>
        <begin position="101"/>
        <end position="254"/>
    </location>
</feature>
<dbReference type="PANTHER" id="PTHR33693">
    <property type="entry name" value="TYPE-5 URACIL-DNA GLYCOSYLASE"/>
    <property type="match status" value="1"/>
</dbReference>
<dbReference type="SMART" id="SM00986">
    <property type="entry name" value="UDG"/>
    <property type="match status" value="1"/>
</dbReference>
<keyword evidence="7" id="KW-0227">DNA damage</keyword>
<sequence>MSKIREIVDTLEFHKALGIDEVIAKEPQNKLQKKELDFISPSLTLPKKVTPQSKISLKSKNELDKAARETAKSAKTLQDLKECLELFEGCSLKHTAMHTVFADGVPSSKVMVIGEAPGADEDRLGKPFVGLSGQLLDKMLAAIGLSRQKNIYISNILPWRPPGNRQPTAGETSACLPFIERHIELIRPKIILLVGGTAGKTLLNSTEGIMKLRGHFLDYETQNEGFKALAFPTFHPAYLLRSPGQKKYAWQDLLRLKHKLKELAIEI</sequence>
<evidence type="ECO:0000256" key="7">
    <source>
        <dbReference type="ARBA" id="ARBA00022763"/>
    </source>
</evidence>
<dbReference type="AlphaFoldDB" id="A0A1W6N5V1"/>
<name>A0A1W6N5V1_9PROT</name>
<evidence type="ECO:0000256" key="4">
    <source>
        <dbReference type="ARBA" id="ARBA00019403"/>
    </source>
</evidence>
<evidence type="ECO:0000256" key="3">
    <source>
        <dbReference type="ARBA" id="ARBA00012030"/>
    </source>
</evidence>
<proteinExistence type="inferred from homology"/>
<dbReference type="STRING" id="1414854.GQ61_08220"/>
<gene>
    <name evidence="13" type="ORF">GQ61_08220</name>
</gene>
<keyword evidence="8" id="KW-0378">Hydrolase</keyword>
<protein>
    <recommendedName>
        <fullName evidence="4">Type-4 uracil-DNA glycosylase</fullName>
        <ecNumber evidence="3">3.2.2.27</ecNumber>
    </recommendedName>
</protein>
<dbReference type="Proteomes" id="UP000237351">
    <property type="component" value="Chromosome"/>
</dbReference>
<evidence type="ECO:0000313" key="13">
    <source>
        <dbReference type="EMBL" id="ARN85275.1"/>
    </source>
</evidence>